<organism evidence="2 3">
    <name type="scientific">Mesorhizobium helmanticense</name>
    <dbReference type="NCBI Taxonomy" id="1776423"/>
    <lineage>
        <taxon>Bacteria</taxon>
        <taxon>Pseudomonadati</taxon>
        <taxon>Pseudomonadota</taxon>
        <taxon>Alphaproteobacteria</taxon>
        <taxon>Hyphomicrobiales</taxon>
        <taxon>Phyllobacteriaceae</taxon>
        <taxon>Mesorhizobium</taxon>
    </lineage>
</organism>
<evidence type="ECO:0000313" key="2">
    <source>
        <dbReference type="EMBL" id="PTE11480.1"/>
    </source>
</evidence>
<keyword evidence="3" id="KW-1185">Reference proteome</keyword>
<evidence type="ECO:0000313" key="3">
    <source>
        <dbReference type="Proteomes" id="UP000240259"/>
    </source>
</evidence>
<reference evidence="2 3" key="1">
    <citation type="submission" date="2018-03" db="EMBL/GenBank/DDBJ databases">
        <title>Genome sequence of the symbiotic type strain Mesorhizobium helmanticense CSLC115NT isolated from Lotus corniculatus nodules.</title>
        <authorList>
            <person name="Sannazzaro A.I."/>
            <person name="Torres Tejerizo G.A."/>
            <person name="Dip D."/>
            <person name="Caballero M."/>
            <person name="Pistorio M."/>
            <person name="Estrella M.J."/>
        </authorList>
    </citation>
    <scope>NUCLEOTIDE SEQUENCE [LARGE SCALE GENOMIC DNA]</scope>
    <source>
        <strain evidence="2 3">CSLC115N</strain>
    </source>
</reference>
<evidence type="ECO:0000256" key="1">
    <source>
        <dbReference type="SAM" id="MobiDB-lite"/>
    </source>
</evidence>
<feature type="region of interest" description="Disordered" evidence="1">
    <location>
        <begin position="37"/>
        <end position="63"/>
    </location>
</feature>
<sequence>MRCSRWRVGDGVGDSVLLPVHGEKMAVHPPQLLRRTGGQMRGGANLPKYGAAPHPVLRTTFSP</sequence>
<proteinExistence type="predicted"/>
<comment type="caution">
    <text evidence="2">The sequence shown here is derived from an EMBL/GenBank/DDBJ whole genome shotgun (WGS) entry which is preliminary data.</text>
</comment>
<protein>
    <submittedName>
        <fullName evidence="2">Uncharacterized protein</fullName>
    </submittedName>
</protein>
<dbReference type="EMBL" id="PZJX01000007">
    <property type="protein sequence ID" value="PTE11480.1"/>
    <property type="molecule type" value="Genomic_DNA"/>
</dbReference>
<gene>
    <name evidence="2" type="ORF">C9427_04450</name>
</gene>
<accession>A0A2T4J0Q2</accession>
<dbReference type="AlphaFoldDB" id="A0A2T4J0Q2"/>
<name>A0A2T4J0Q2_9HYPH</name>
<dbReference type="Proteomes" id="UP000240259">
    <property type="component" value="Unassembled WGS sequence"/>
</dbReference>